<name>A0A6V4VNN7_9EUKA</name>
<organism evidence="2">
    <name type="scientific">Prymnesium polylepis</name>
    <dbReference type="NCBI Taxonomy" id="72548"/>
    <lineage>
        <taxon>Eukaryota</taxon>
        <taxon>Haptista</taxon>
        <taxon>Haptophyta</taxon>
        <taxon>Prymnesiophyceae</taxon>
        <taxon>Prymnesiales</taxon>
        <taxon>Prymnesiaceae</taxon>
        <taxon>Prymnesium</taxon>
    </lineage>
</organism>
<feature type="region of interest" description="Disordered" evidence="1">
    <location>
        <begin position="1"/>
        <end position="28"/>
    </location>
</feature>
<evidence type="ECO:0000313" key="2">
    <source>
        <dbReference type="EMBL" id="CAE2214708.1"/>
    </source>
</evidence>
<accession>A0A6V4VNN7</accession>
<reference evidence="2" key="1">
    <citation type="submission" date="2021-01" db="EMBL/GenBank/DDBJ databases">
        <authorList>
            <person name="Corre E."/>
            <person name="Pelletier E."/>
            <person name="Niang G."/>
            <person name="Scheremetjew M."/>
            <person name="Finn R."/>
            <person name="Kale V."/>
            <person name="Holt S."/>
            <person name="Cochrane G."/>
            <person name="Meng A."/>
            <person name="Brown T."/>
            <person name="Cohen L."/>
        </authorList>
    </citation>
    <scope>NUCLEOTIDE SEQUENCE</scope>
    <source>
        <strain evidence="2">UIO037</strain>
    </source>
</reference>
<dbReference type="AlphaFoldDB" id="A0A6V4VNN7"/>
<protein>
    <submittedName>
        <fullName evidence="2">Uncharacterized protein</fullName>
    </submittedName>
</protein>
<dbReference type="EMBL" id="HBKO01016261">
    <property type="protein sequence ID" value="CAE2214708.1"/>
    <property type="molecule type" value="Transcribed_RNA"/>
</dbReference>
<evidence type="ECO:0000256" key="1">
    <source>
        <dbReference type="SAM" id="MobiDB-lite"/>
    </source>
</evidence>
<gene>
    <name evidence="2" type="ORF">CPOL0286_LOCUS7430</name>
</gene>
<proteinExistence type="predicted"/>
<sequence>MPIPEGATYKGVARKPRDSMQRGTGRKFTMQPHGYYDSAAEIVEHTRGDAAIALWRSKTRCSTTSEWMEVGDAGTGQALWRVEGRYGDRCVPHKDAENPNSEWYITVLRLYRGYETKPQLLLVYRTNKAEGLAAGGGPKDIEVYLCNEEGGGAEVDPDAELDASLAGGNPESVPTKMKSVQPYGGTEETFVFAQLPHGDDAFTLTCNETFSKISLTSTLPDDDGSRLEGRRVLATLNRTAPEEKRLLAVDPELDISLVTALFSAVDQMMVSHDAIDYDVEWPEDYSYIMSGSCLTSRKSIRRVETFTGGKYADESRVATSRMCPFF</sequence>